<evidence type="ECO:0000313" key="2">
    <source>
        <dbReference type="Proteomes" id="UP001165083"/>
    </source>
</evidence>
<dbReference type="EMBL" id="BSXW01004707">
    <property type="protein sequence ID" value="GMF49534.1"/>
    <property type="molecule type" value="Genomic_DNA"/>
</dbReference>
<name>A0A9W6Y0J4_9STRA</name>
<comment type="caution">
    <text evidence="1">The sequence shown here is derived from an EMBL/GenBank/DDBJ whole genome shotgun (WGS) entry which is preliminary data.</text>
</comment>
<sequence length="415" mass="45111">MTKYRVDGINDRYLQVSGSFTNSITRTRAYHVSNGQRWNLVFRSYDGSLDTVDAIPEHDWRGTDARIGTRSPKAVSPNVINVGNPASVQTLLLEVVDTSVVTTYKLNFAGESTLNNIQWDGTSDDIKTALESLHSVDGVSVTSVIRGGVAIHTLSFWGTYPTRKLPLLEVTPDPASNLKVNVRGNDAVAATKQENPILQNSQAYAFRVFAENTKGISDSVSIFRAQTPSSSVVPTPPTGVALGEFHGPTWLSINYWAPLYAGGARVTMYRIEWDSSPNFDSSSIDYGVASIQEKIEVQQVTTSYRSSVGAGGTFTLSWGGHTTSALPFDCSVADMTDALAIITDTSNVAVDPVKVTRVRVSWGFAWKITFMHNPGDLALLVADGRQLTGDFPQINVAEVVQGFSDLAIGDFTREW</sequence>
<dbReference type="InterPro" id="IPR036116">
    <property type="entry name" value="FN3_sf"/>
</dbReference>
<dbReference type="Proteomes" id="UP001165083">
    <property type="component" value="Unassembled WGS sequence"/>
</dbReference>
<dbReference type="AlphaFoldDB" id="A0A9W6Y0J4"/>
<proteinExistence type="predicted"/>
<protein>
    <submittedName>
        <fullName evidence="1">Unnamed protein product</fullName>
    </submittedName>
</protein>
<organism evidence="1 2">
    <name type="scientific">Phytophthora lilii</name>
    <dbReference type="NCBI Taxonomy" id="2077276"/>
    <lineage>
        <taxon>Eukaryota</taxon>
        <taxon>Sar</taxon>
        <taxon>Stramenopiles</taxon>
        <taxon>Oomycota</taxon>
        <taxon>Peronosporomycetes</taxon>
        <taxon>Peronosporales</taxon>
        <taxon>Peronosporaceae</taxon>
        <taxon>Phytophthora</taxon>
    </lineage>
</organism>
<dbReference type="OrthoDB" id="109575at2759"/>
<reference evidence="1" key="1">
    <citation type="submission" date="2023-04" db="EMBL/GenBank/DDBJ databases">
        <title>Phytophthora lilii NBRC 32176.</title>
        <authorList>
            <person name="Ichikawa N."/>
            <person name="Sato H."/>
            <person name="Tonouchi N."/>
        </authorList>
    </citation>
    <scope>NUCLEOTIDE SEQUENCE</scope>
    <source>
        <strain evidence="1">NBRC 32176</strain>
    </source>
</reference>
<evidence type="ECO:0000313" key="1">
    <source>
        <dbReference type="EMBL" id="GMF49534.1"/>
    </source>
</evidence>
<dbReference type="SUPFAM" id="SSF49265">
    <property type="entry name" value="Fibronectin type III"/>
    <property type="match status" value="1"/>
</dbReference>
<accession>A0A9W6Y0J4</accession>
<keyword evidence="2" id="KW-1185">Reference proteome</keyword>
<gene>
    <name evidence="1" type="ORF">Plil01_001711600</name>
</gene>